<evidence type="ECO:0000313" key="2">
    <source>
        <dbReference type="EMBL" id="KAF2835153.1"/>
    </source>
</evidence>
<comment type="caution">
    <text evidence="2">The sequence shown here is derived from an EMBL/GenBank/DDBJ whole genome shotgun (WGS) entry which is preliminary data.</text>
</comment>
<dbReference type="EMBL" id="MU006111">
    <property type="protein sequence ID" value="KAF2835153.1"/>
    <property type="molecule type" value="Genomic_DNA"/>
</dbReference>
<organism evidence="2 3">
    <name type="scientific">Patellaria atrata CBS 101060</name>
    <dbReference type="NCBI Taxonomy" id="1346257"/>
    <lineage>
        <taxon>Eukaryota</taxon>
        <taxon>Fungi</taxon>
        <taxon>Dikarya</taxon>
        <taxon>Ascomycota</taxon>
        <taxon>Pezizomycotina</taxon>
        <taxon>Dothideomycetes</taxon>
        <taxon>Dothideomycetes incertae sedis</taxon>
        <taxon>Patellariales</taxon>
        <taxon>Patellariaceae</taxon>
        <taxon>Patellaria</taxon>
    </lineage>
</organism>
<reference evidence="2" key="1">
    <citation type="journal article" date="2020" name="Stud. Mycol.">
        <title>101 Dothideomycetes genomes: a test case for predicting lifestyles and emergence of pathogens.</title>
        <authorList>
            <person name="Haridas S."/>
            <person name="Albert R."/>
            <person name="Binder M."/>
            <person name="Bloem J."/>
            <person name="Labutti K."/>
            <person name="Salamov A."/>
            <person name="Andreopoulos B."/>
            <person name="Baker S."/>
            <person name="Barry K."/>
            <person name="Bills G."/>
            <person name="Bluhm B."/>
            <person name="Cannon C."/>
            <person name="Castanera R."/>
            <person name="Culley D."/>
            <person name="Daum C."/>
            <person name="Ezra D."/>
            <person name="Gonzalez J."/>
            <person name="Henrissat B."/>
            <person name="Kuo A."/>
            <person name="Liang C."/>
            <person name="Lipzen A."/>
            <person name="Lutzoni F."/>
            <person name="Magnuson J."/>
            <person name="Mondo S."/>
            <person name="Nolan M."/>
            <person name="Ohm R."/>
            <person name="Pangilinan J."/>
            <person name="Park H.-J."/>
            <person name="Ramirez L."/>
            <person name="Alfaro M."/>
            <person name="Sun H."/>
            <person name="Tritt A."/>
            <person name="Yoshinaga Y."/>
            <person name="Zwiers L.-H."/>
            <person name="Turgeon B."/>
            <person name="Goodwin S."/>
            <person name="Spatafora J."/>
            <person name="Crous P."/>
            <person name="Grigoriev I."/>
        </authorList>
    </citation>
    <scope>NUCLEOTIDE SEQUENCE</scope>
    <source>
        <strain evidence="2">CBS 101060</strain>
    </source>
</reference>
<sequence length="332" mass="37513">MSTFPPSQRASRTFPYPTSITLHTAAEAWKAHEFYTLVGLRAIHLVENLTLVLNTKLHDDHTDDAYAAFLFLFANIHCLDRLRIVVEGGLVFSGFTRVFIGPTFATPYICPKASHHMKQDAGPSTRARQSSSSGADGETSTEDADVSPSDRVIYKALLRTDEERCRHDCTRKFKGTSPALALALSKGTRNEEAWEKVQEHNIHLYLKATVVALFKLCGISEVEIEGPMKPRLADMLRISLTRLRGAVEVRDGKRRAWLIEDLDSEGEMVGWRVYEEELHWSNRVRVMRVGTGNMDSEERTESRMMGTMYTGRAARVVLAEKWEGGVKRRRAE</sequence>
<evidence type="ECO:0000313" key="3">
    <source>
        <dbReference type="Proteomes" id="UP000799429"/>
    </source>
</evidence>
<feature type="region of interest" description="Disordered" evidence="1">
    <location>
        <begin position="116"/>
        <end position="146"/>
    </location>
</feature>
<accession>A0A9P4VL47</accession>
<protein>
    <submittedName>
        <fullName evidence="2">Uncharacterized protein</fullName>
    </submittedName>
</protein>
<dbReference type="AlphaFoldDB" id="A0A9P4VL47"/>
<proteinExistence type="predicted"/>
<evidence type="ECO:0000256" key="1">
    <source>
        <dbReference type="SAM" id="MobiDB-lite"/>
    </source>
</evidence>
<name>A0A9P4VL47_9PEZI</name>
<gene>
    <name evidence="2" type="ORF">M501DRAFT_989136</name>
</gene>
<dbReference type="Proteomes" id="UP000799429">
    <property type="component" value="Unassembled WGS sequence"/>
</dbReference>
<keyword evidence="3" id="KW-1185">Reference proteome</keyword>